<dbReference type="InterPro" id="IPR000668">
    <property type="entry name" value="Peptidase_C1A_C"/>
</dbReference>
<dbReference type="SMART" id="SM00645">
    <property type="entry name" value="Pept_C1"/>
    <property type="match status" value="1"/>
</dbReference>
<dbReference type="PRINTS" id="PR00705">
    <property type="entry name" value="PAPAIN"/>
</dbReference>
<dbReference type="InterPro" id="IPR000169">
    <property type="entry name" value="Pept_cys_AS"/>
</dbReference>
<dbReference type="PROSITE" id="PS00139">
    <property type="entry name" value="THIOL_PROTEASE_CYS"/>
    <property type="match status" value="1"/>
</dbReference>
<dbReference type="AlphaFoldDB" id="A0A067BCZ3"/>
<dbReference type="GeneID" id="24139798"/>
<dbReference type="GO" id="GO:0006508">
    <property type="term" value="P:proteolysis"/>
    <property type="evidence" value="ECO:0007669"/>
    <property type="project" value="InterPro"/>
</dbReference>
<dbReference type="Proteomes" id="UP000030745">
    <property type="component" value="Unassembled WGS sequence"/>
</dbReference>
<dbReference type="CDD" id="cd02248">
    <property type="entry name" value="Peptidase_C1A"/>
    <property type="match status" value="1"/>
</dbReference>
<dbReference type="KEGG" id="spar:SPRG_18273"/>
<evidence type="ECO:0000313" key="4">
    <source>
        <dbReference type="EMBL" id="KDO16194.1"/>
    </source>
</evidence>
<dbReference type="PROSITE" id="PS00639">
    <property type="entry name" value="THIOL_PROTEASE_HIS"/>
    <property type="match status" value="1"/>
</dbReference>
<evidence type="ECO:0000313" key="5">
    <source>
        <dbReference type="Proteomes" id="UP000030745"/>
    </source>
</evidence>
<proteinExistence type="inferred from homology"/>
<organism evidence="4 5">
    <name type="scientific">Saprolegnia parasitica (strain CBS 223.65)</name>
    <dbReference type="NCBI Taxonomy" id="695850"/>
    <lineage>
        <taxon>Eukaryota</taxon>
        <taxon>Sar</taxon>
        <taxon>Stramenopiles</taxon>
        <taxon>Oomycota</taxon>
        <taxon>Saprolegniomycetes</taxon>
        <taxon>Saprolegniales</taxon>
        <taxon>Saprolegniaceae</taxon>
        <taxon>Saprolegnia</taxon>
    </lineage>
</organism>
<keyword evidence="5" id="KW-1185">Reference proteome</keyword>
<dbReference type="OMA" id="YCLAHHR"/>
<dbReference type="InterPro" id="IPR038765">
    <property type="entry name" value="Papain-like_cys_pep_sf"/>
</dbReference>
<dbReference type="RefSeq" id="XP_012213099.1">
    <property type="nucleotide sequence ID" value="XM_012357709.1"/>
</dbReference>
<dbReference type="Pfam" id="PF00112">
    <property type="entry name" value="Peptidase_C1"/>
    <property type="match status" value="1"/>
</dbReference>
<dbReference type="SUPFAM" id="SSF54001">
    <property type="entry name" value="Cysteine proteinases"/>
    <property type="match status" value="1"/>
</dbReference>
<dbReference type="VEuPathDB" id="FungiDB:SPRG_18273"/>
<evidence type="ECO:0000256" key="1">
    <source>
        <dbReference type="ARBA" id="ARBA00008455"/>
    </source>
</evidence>
<feature type="non-terminal residue" evidence="4">
    <location>
        <position position="406"/>
    </location>
</feature>
<protein>
    <recommendedName>
        <fullName evidence="3">Peptidase C1A papain C-terminal domain-containing protein</fullName>
    </recommendedName>
</protein>
<dbReference type="InterPro" id="IPR013128">
    <property type="entry name" value="Peptidase_C1A"/>
</dbReference>
<dbReference type="InterPro" id="IPR025660">
    <property type="entry name" value="Pept_his_AS"/>
</dbReference>
<feature type="domain" description="Peptidase C1A papain C-terminal" evidence="3">
    <location>
        <begin position="120"/>
        <end position="332"/>
    </location>
</feature>
<accession>A0A067BCZ3</accession>
<sequence>MAAFLLSALALVSASPIDDRDALRKELSAWKASDAGVYAAANGLLRKHLDGASEDAELAVFAANKAAAVALQEAHPLAEFSVDTPFALLTSDEFASHVGTPSPARNASAPSASSEGISVATNTVDWRTSGCVAPVKTQGGCGSCYAFSAVAATESAYCLAHHRRRTLFSEQQTTSCGPGNGCQGGFEFDSLKWIATNGLCTSEAYPYTNGQSAAAHPCQSTCQKLPMPFLDVPLVRGEDALEKALNTQPVAVAVAAGNSAWQLYKRGILTGGCDGDISHAVLAVGYGAAESPYFMIKNSWGNRWGEYGFMRLQRGVGGHGLCRIAEDISYPVLRKPQFYLVTSHGHVITEFYSDLYASSSTKSGAMNEEWSYDFTTRQIIVHSNYECLDAYNDGGTYRVHTYKCDA</sequence>
<comment type="similarity">
    <text evidence="1">Belongs to the peptidase C1 family.</text>
</comment>
<evidence type="ECO:0000259" key="3">
    <source>
        <dbReference type="SMART" id="SM00645"/>
    </source>
</evidence>
<dbReference type="GO" id="GO:0008234">
    <property type="term" value="F:cysteine-type peptidase activity"/>
    <property type="evidence" value="ECO:0007669"/>
    <property type="project" value="InterPro"/>
</dbReference>
<keyword evidence="2" id="KW-0865">Zymogen</keyword>
<dbReference type="PANTHER" id="PTHR12411">
    <property type="entry name" value="CYSTEINE PROTEASE FAMILY C1-RELATED"/>
    <property type="match status" value="1"/>
</dbReference>
<dbReference type="EMBL" id="KK584273">
    <property type="protein sequence ID" value="KDO16194.1"/>
    <property type="molecule type" value="Genomic_DNA"/>
</dbReference>
<name>A0A067BCZ3_SAPPC</name>
<gene>
    <name evidence="4" type="ORF">SPRG_18273</name>
</gene>
<dbReference type="Gene3D" id="3.90.70.10">
    <property type="entry name" value="Cysteine proteinases"/>
    <property type="match status" value="1"/>
</dbReference>
<dbReference type="InterPro" id="IPR039417">
    <property type="entry name" value="Peptidase_C1A_papain-like"/>
</dbReference>
<evidence type="ECO:0000256" key="2">
    <source>
        <dbReference type="ARBA" id="ARBA00023145"/>
    </source>
</evidence>
<reference evidence="4 5" key="1">
    <citation type="journal article" date="2013" name="PLoS Genet.">
        <title>Distinctive expansion of potential virulence genes in the genome of the oomycete fish pathogen Saprolegnia parasitica.</title>
        <authorList>
            <person name="Jiang R.H."/>
            <person name="de Bruijn I."/>
            <person name="Haas B.J."/>
            <person name="Belmonte R."/>
            <person name="Lobach L."/>
            <person name="Christie J."/>
            <person name="van den Ackerveken G."/>
            <person name="Bottin A."/>
            <person name="Bulone V."/>
            <person name="Diaz-Moreno S.M."/>
            <person name="Dumas B."/>
            <person name="Fan L."/>
            <person name="Gaulin E."/>
            <person name="Govers F."/>
            <person name="Grenville-Briggs L.J."/>
            <person name="Horner N.R."/>
            <person name="Levin J.Z."/>
            <person name="Mammella M."/>
            <person name="Meijer H.J."/>
            <person name="Morris P."/>
            <person name="Nusbaum C."/>
            <person name="Oome S."/>
            <person name="Phillips A.J."/>
            <person name="van Rooyen D."/>
            <person name="Rzeszutek E."/>
            <person name="Saraiva M."/>
            <person name="Secombes C.J."/>
            <person name="Seidl M.F."/>
            <person name="Snel B."/>
            <person name="Stassen J.H."/>
            <person name="Sykes S."/>
            <person name="Tripathy S."/>
            <person name="van den Berg H."/>
            <person name="Vega-Arreguin J.C."/>
            <person name="Wawra S."/>
            <person name="Young S.K."/>
            <person name="Zeng Q."/>
            <person name="Dieguez-Uribeondo J."/>
            <person name="Russ C."/>
            <person name="Tyler B.M."/>
            <person name="van West P."/>
        </authorList>
    </citation>
    <scope>NUCLEOTIDE SEQUENCE [LARGE SCALE GENOMIC DNA]</scope>
    <source>
        <strain evidence="4 5">CBS 223.65</strain>
    </source>
</reference>
<dbReference type="OrthoDB" id="190265at2759"/>